<evidence type="ECO:0000256" key="2">
    <source>
        <dbReference type="ARBA" id="ARBA00022741"/>
    </source>
</evidence>
<evidence type="ECO:0008006" key="8">
    <source>
        <dbReference type="Google" id="ProtNLM"/>
    </source>
</evidence>
<evidence type="ECO:0000259" key="4">
    <source>
        <dbReference type="Pfam" id="PF00931"/>
    </source>
</evidence>
<dbReference type="AlphaFoldDB" id="A0AAV5IK51"/>
<organism evidence="6 7">
    <name type="scientific">Rubroshorea leprosula</name>
    <dbReference type="NCBI Taxonomy" id="152421"/>
    <lineage>
        <taxon>Eukaryota</taxon>
        <taxon>Viridiplantae</taxon>
        <taxon>Streptophyta</taxon>
        <taxon>Embryophyta</taxon>
        <taxon>Tracheophyta</taxon>
        <taxon>Spermatophyta</taxon>
        <taxon>Magnoliopsida</taxon>
        <taxon>eudicotyledons</taxon>
        <taxon>Gunneridae</taxon>
        <taxon>Pentapetalae</taxon>
        <taxon>rosids</taxon>
        <taxon>malvids</taxon>
        <taxon>Malvales</taxon>
        <taxon>Dipterocarpaceae</taxon>
        <taxon>Rubroshorea</taxon>
    </lineage>
</organism>
<dbReference type="GO" id="GO:0006952">
    <property type="term" value="P:defense response"/>
    <property type="evidence" value="ECO:0007669"/>
    <property type="project" value="UniProtKB-KW"/>
</dbReference>
<dbReference type="Gene3D" id="1.20.5.4130">
    <property type="match status" value="1"/>
</dbReference>
<gene>
    <name evidence="6" type="ORF">SLEP1_g14771</name>
</gene>
<dbReference type="GO" id="GO:0043531">
    <property type="term" value="F:ADP binding"/>
    <property type="evidence" value="ECO:0007669"/>
    <property type="project" value="InterPro"/>
</dbReference>
<dbReference type="InterPro" id="IPR041118">
    <property type="entry name" value="Rx_N"/>
</dbReference>
<protein>
    <recommendedName>
        <fullName evidence="8">Disease resistance RPP13-like protein 1</fullName>
    </recommendedName>
</protein>
<dbReference type="InterPro" id="IPR002182">
    <property type="entry name" value="NB-ARC"/>
</dbReference>
<proteinExistence type="predicted"/>
<dbReference type="EMBL" id="BPVZ01000018">
    <property type="protein sequence ID" value="GKV02316.1"/>
    <property type="molecule type" value="Genomic_DNA"/>
</dbReference>
<dbReference type="SUPFAM" id="SSF52540">
    <property type="entry name" value="P-loop containing nucleoside triphosphate hydrolases"/>
    <property type="match status" value="1"/>
</dbReference>
<reference evidence="6 7" key="1">
    <citation type="journal article" date="2021" name="Commun. Biol.">
        <title>The genome of Shorea leprosula (Dipterocarpaceae) highlights the ecological relevance of drought in aseasonal tropical rainforests.</title>
        <authorList>
            <person name="Ng K.K.S."/>
            <person name="Kobayashi M.J."/>
            <person name="Fawcett J.A."/>
            <person name="Hatakeyama M."/>
            <person name="Paape T."/>
            <person name="Ng C.H."/>
            <person name="Ang C.C."/>
            <person name="Tnah L.H."/>
            <person name="Lee C.T."/>
            <person name="Nishiyama T."/>
            <person name="Sese J."/>
            <person name="O'Brien M.J."/>
            <person name="Copetti D."/>
            <person name="Mohd Noor M.I."/>
            <person name="Ong R.C."/>
            <person name="Putra M."/>
            <person name="Sireger I.Z."/>
            <person name="Indrioko S."/>
            <person name="Kosugi Y."/>
            <person name="Izuno A."/>
            <person name="Isagi Y."/>
            <person name="Lee S.L."/>
            <person name="Shimizu K.K."/>
        </authorList>
    </citation>
    <scope>NUCLEOTIDE SEQUENCE [LARGE SCALE GENOMIC DNA]</scope>
    <source>
        <strain evidence="6">214</strain>
    </source>
</reference>
<dbReference type="Pfam" id="PF18052">
    <property type="entry name" value="Rx_N"/>
    <property type="match status" value="1"/>
</dbReference>
<keyword evidence="2" id="KW-0547">Nucleotide-binding</keyword>
<dbReference type="Proteomes" id="UP001054252">
    <property type="component" value="Unassembled WGS sequence"/>
</dbReference>
<feature type="domain" description="Disease resistance N-terminal" evidence="5">
    <location>
        <begin position="13"/>
        <end position="97"/>
    </location>
</feature>
<dbReference type="Gene3D" id="3.40.50.300">
    <property type="entry name" value="P-loop containing nucleotide triphosphate hydrolases"/>
    <property type="match status" value="1"/>
</dbReference>
<feature type="domain" description="NB-ARC" evidence="4">
    <location>
        <begin position="184"/>
        <end position="264"/>
    </location>
</feature>
<sequence>MEVGTALISVTFEWLINKLESKTIDWFESRKEARDALENWKKLLPSIRGVLEDAETKQLTNNVVKTWLSELRDIAYDMEDILHGVEADARRQELNLKTSDQTTTIRARKVIPVTSCFTGCSSIPYDFKVDRETISKIKGITKRLEGIKAQKDALDLKIEHGTSRAVTQRTSTIGVPESHVFGRQKDKDAILQKLLINEDSTKCFSVIPIVGMGGLGKTSLASLVYNDEGLKGVFELKAWVCVSNEFDVLQITESILKLVNDEIRGKQMNEEIPGI</sequence>
<evidence type="ECO:0000256" key="1">
    <source>
        <dbReference type="ARBA" id="ARBA00022737"/>
    </source>
</evidence>
<comment type="caution">
    <text evidence="6">The sequence shown here is derived from an EMBL/GenBank/DDBJ whole genome shotgun (WGS) entry which is preliminary data.</text>
</comment>
<name>A0AAV5IK51_9ROSI</name>
<keyword evidence="7" id="KW-1185">Reference proteome</keyword>
<evidence type="ECO:0000313" key="6">
    <source>
        <dbReference type="EMBL" id="GKV02316.1"/>
    </source>
</evidence>
<dbReference type="PANTHER" id="PTHR19338">
    <property type="entry name" value="TRANSLOCASE OF INNER MITOCHONDRIAL MEMBRANE 13 HOMOLOG"/>
    <property type="match status" value="1"/>
</dbReference>
<keyword evidence="1" id="KW-0677">Repeat</keyword>
<dbReference type="Pfam" id="PF00931">
    <property type="entry name" value="NB-ARC"/>
    <property type="match status" value="1"/>
</dbReference>
<evidence type="ECO:0000259" key="5">
    <source>
        <dbReference type="Pfam" id="PF18052"/>
    </source>
</evidence>
<dbReference type="InterPro" id="IPR027417">
    <property type="entry name" value="P-loop_NTPase"/>
</dbReference>
<dbReference type="PANTHER" id="PTHR19338:SF37">
    <property type="entry name" value="DISEASE RESISTANCE PROTEIN RGA4"/>
    <property type="match status" value="1"/>
</dbReference>
<accession>A0AAV5IK51</accession>
<evidence type="ECO:0000256" key="3">
    <source>
        <dbReference type="ARBA" id="ARBA00022821"/>
    </source>
</evidence>
<evidence type="ECO:0000313" key="7">
    <source>
        <dbReference type="Proteomes" id="UP001054252"/>
    </source>
</evidence>
<keyword evidence="3" id="KW-0611">Plant defense</keyword>